<dbReference type="Gene3D" id="3.30.565.10">
    <property type="entry name" value="Histidine kinase-like ATPase, C-terminal domain"/>
    <property type="match status" value="1"/>
</dbReference>
<gene>
    <name evidence="1" type="ORF">H8S64_16090</name>
</gene>
<accession>A0ABR7D3X2</accession>
<proteinExistence type="predicted"/>
<sequence length="488" mass="56443">MDYSNLQKAEATPEAASMIETFRAIGYNLETAIADIIDNSISAKAKNIYVNRIWRGDKSIITIKDDGLGMTSEEIIQAMRPGAQNPLSERSETDLGRFGLGLKTASFSQCRKLSVLSKRQESSAAFWTWDLDYVAYSKKWELLHWIPEGFINDLDSQKSGTLVIWTDLDRIIPPCTEPTNENIKHKFSLSMDKVKKHLAMTFHRFIEDKSIKIFWCGHEIEAWNPFCIDELKTQPQPTENINSGITMKGFVLPHKNNFSTEQAYKRAEGYNGWIALQGFYVYRGKRLLLGGDWLGLFRKEEAYKLARIQIDIPNNLDSDWQIDIKKSKAYPPSIYREQLESYAKSVRKLAIEVYRHRGKIIAQRAGQSFQPLWREKKKDNKWSFIINREHLMIQNLKKLAKEKPEQAIETLLKFLEETIPTKSIYINEAQGEEHQATPLTNMDVNVIKQTLALMYKNELIIGKNQEQAKAYLKTIEPFNNYEELIDNL</sequence>
<dbReference type="GO" id="GO:0005524">
    <property type="term" value="F:ATP binding"/>
    <property type="evidence" value="ECO:0007669"/>
    <property type="project" value="UniProtKB-KW"/>
</dbReference>
<reference evidence="1 2" key="1">
    <citation type="submission" date="2020-08" db="EMBL/GenBank/DDBJ databases">
        <title>Genome public.</title>
        <authorList>
            <person name="Liu C."/>
            <person name="Sun Q."/>
        </authorList>
    </citation>
    <scope>NUCLEOTIDE SEQUENCE [LARGE SCALE GENOMIC DNA]</scope>
    <source>
        <strain evidence="1 2">NSJ-56</strain>
    </source>
</reference>
<organism evidence="1 2">
    <name type="scientific">Butyricimonas hominis</name>
    <dbReference type="NCBI Taxonomy" id="2763032"/>
    <lineage>
        <taxon>Bacteria</taxon>
        <taxon>Pseudomonadati</taxon>
        <taxon>Bacteroidota</taxon>
        <taxon>Bacteroidia</taxon>
        <taxon>Bacteroidales</taxon>
        <taxon>Odoribacteraceae</taxon>
        <taxon>Butyricimonas</taxon>
    </lineage>
</organism>
<protein>
    <submittedName>
        <fullName evidence="1">ATP-binding protein</fullName>
    </submittedName>
</protein>
<keyword evidence="2" id="KW-1185">Reference proteome</keyword>
<name>A0ABR7D3X2_9BACT</name>
<dbReference type="Proteomes" id="UP000646484">
    <property type="component" value="Unassembled WGS sequence"/>
</dbReference>
<dbReference type="InterPro" id="IPR036890">
    <property type="entry name" value="HATPase_C_sf"/>
</dbReference>
<keyword evidence="1" id="KW-0547">Nucleotide-binding</keyword>
<evidence type="ECO:0000313" key="2">
    <source>
        <dbReference type="Proteomes" id="UP000646484"/>
    </source>
</evidence>
<dbReference type="SUPFAM" id="SSF55874">
    <property type="entry name" value="ATPase domain of HSP90 chaperone/DNA topoisomerase II/histidine kinase"/>
    <property type="match status" value="1"/>
</dbReference>
<evidence type="ECO:0000313" key="1">
    <source>
        <dbReference type="EMBL" id="MBC5622616.1"/>
    </source>
</evidence>
<dbReference type="RefSeq" id="WP_118774450.1">
    <property type="nucleotide sequence ID" value="NZ_JACOOH010000007.1"/>
</dbReference>
<comment type="caution">
    <text evidence="1">The sequence shown here is derived from an EMBL/GenBank/DDBJ whole genome shotgun (WGS) entry which is preliminary data.</text>
</comment>
<dbReference type="EMBL" id="JACOOH010000007">
    <property type="protein sequence ID" value="MBC5622616.1"/>
    <property type="molecule type" value="Genomic_DNA"/>
</dbReference>
<keyword evidence="1" id="KW-0067">ATP-binding</keyword>
<dbReference type="Pfam" id="PF13589">
    <property type="entry name" value="HATPase_c_3"/>
    <property type="match status" value="1"/>
</dbReference>